<organism evidence="2 3">
    <name type="scientific">Pleurodeles waltl</name>
    <name type="common">Iberian ribbed newt</name>
    <dbReference type="NCBI Taxonomy" id="8319"/>
    <lineage>
        <taxon>Eukaryota</taxon>
        <taxon>Metazoa</taxon>
        <taxon>Chordata</taxon>
        <taxon>Craniata</taxon>
        <taxon>Vertebrata</taxon>
        <taxon>Euteleostomi</taxon>
        <taxon>Amphibia</taxon>
        <taxon>Batrachia</taxon>
        <taxon>Caudata</taxon>
        <taxon>Salamandroidea</taxon>
        <taxon>Salamandridae</taxon>
        <taxon>Pleurodelinae</taxon>
        <taxon>Pleurodeles</taxon>
    </lineage>
</organism>
<feature type="compositionally biased region" description="Basic and acidic residues" evidence="1">
    <location>
        <begin position="133"/>
        <end position="144"/>
    </location>
</feature>
<name>A0AAV7WTC7_PLEWA</name>
<protein>
    <submittedName>
        <fullName evidence="2">Uncharacterized protein</fullName>
    </submittedName>
</protein>
<reference evidence="2" key="1">
    <citation type="journal article" date="2022" name="bioRxiv">
        <title>Sequencing and chromosome-scale assembly of the giantPleurodeles waltlgenome.</title>
        <authorList>
            <person name="Brown T."/>
            <person name="Elewa A."/>
            <person name="Iarovenko S."/>
            <person name="Subramanian E."/>
            <person name="Araus A.J."/>
            <person name="Petzold A."/>
            <person name="Susuki M."/>
            <person name="Suzuki K.-i.T."/>
            <person name="Hayashi T."/>
            <person name="Toyoda A."/>
            <person name="Oliveira C."/>
            <person name="Osipova E."/>
            <person name="Leigh N.D."/>
            <person name="Simon A."/>
            <person name="Yun M.H."/>
        </authorList>
    </citation>
    <scope>NUCLEOTIDE SEQUENCE</scope>
    <source>
        <strain evidence="2">20211129_DDA</strain>
        <tissue evidence="2">Liver</tissue>
    </source>
</reference>
<dbReference type="EMBL" id="JANPWB010000001">
    <property type="protein sequence ID" value="KAJ1216156.1"/>
    <property type="molecule type" value="Genomic_DNA"/>
</dbReference>
<accession>A0AAV7WTC7</accession>
<dbReference type="PANTHER" id="PTHR34833">
    <property type="entry name" value="GENE, 17359-RELATED"/>
    <property type="match status" value="1"/>
</dbReference>
<sequence>MPGQKRAVAVSAVPRRFTLPSTPGQRILCTAPDGVGDYRTRRYDFTAYIGETEPSPESTTSVEHLTRAAPGTFVPRYKYQYPGEVGWSVDEYLYLNRANLLSDMQIKRKEFRQACEDRVTHRYQNPWYPSKPDLQKQEVRRESVHAQPLANENYSRGRETSVSAAGKTGGE</sequence>
<gene>
    <name evidence="2" type="ORF">NDU88_003762</name>
</gene>
<dbReference type="InterPro" id="IPR027814">
    <property type="entry name" value="DUF4562"/>
</dbReference>
<comment type="caution">
    <text evidence="2">The sequence shown here is derived from an EMBL/GenBank/DDBJ whole genome shotgun (WGS) entry which is preliminary data.</text>
</comment>
<dbReference type="Pfam" id="PF15123">
    <property type="entry name" value="DUF4562"/>
    <property type="match status" value="1"/>
</dbReference>
<proteinExistence type="predicted"/>
<evidence type="ECO:0000313" key="3">
    <source>
        <dbReference type="Proteomes" id="UP001066276"/>
    </source>
</evidence>
<dbReference type="Proteomes" id="UP001066276">
    <property type="component" value="Chromosome 1_1"/>
</dbReference>
<keyword evidence="3" id="KW-1185">Reference proteome</keyword>
<feature type="region of interest" description="Disordered" evidence="1">
    <location>
        <begin position="123"/>
        <end position="171"/>
    </location>
</feature>
<dbReference type="PANTHER" id="PTHR34833:SF1">
    <property type="entry name" value="GENE, 17359-RELATED"/>
    <property type="match status" value="1"/>
</dbReference>
<evidence type="ECO:0000256" key="1">
    <source>
        <dbReference type="SAM" id="MobiDB-lite"/>
    </source>
</evidence>
<dbReference type="AlphaFoldDB" id="A0AAV7WTC7"/>
<evidence type="ECO:0000313" key="2">
    <source>
        <dbReference type="EMBL" id="KAJ1216156.1"/>
    </source>
</evidence>